<feature type="transmembrane region" description="Helical" evidence="8">
    <location>
        <begin position="204"/>
        <end position="222"/>
    </location>
</feature>
<dbReference type="GO" id="GO:0022857">
    <property type="term" value="F:transmembrane transporter activity"/>
    <property type="evidence" value="ECO:0007669"/>
    <property type="project" value="InterPro"/>
</dbReference>
<dbReference type="Gene3D" id="1.10.4160.10">
    <property type="entry name" value="Hydantoin permease"/>
    <property type="match status" value="1"/>
</dbReference>
<dbReference type="OrthoDB" id="2116389at2759"/>
<evidence type="ECO:0000256" key="5">
    <source>
        <dbReference type="ARBA" id="ARBA00022989"/>
    </source>
</evidence>
<evidence type="ECO:0000256" key="3">
    <source>
        <dbReference type="ARBA" id="ARBA00022448"/>
    </source>
</evidence>
<feature type="transmembrane region" description="Helical" evidence="8">
    <location>
        <begin position="179"/>
        <end position="197"/>
    </location>
</feature>
<feature type="transmembrane region" description="Helical" evidence="8">
    <location>
        <begin position="400"/>
        <end position="420"/>
    </location>
</feature>
<evidence type="ECO:0000313" key="9">
    <source>
        <dbReference type="EMBL" id="KMM68095.1"/>
    </source>
</evidence>
<dbReference type="AlphaFoldDB" id="A0A0J6FFL1"/>
<gene>
    <name evidence="9" type="ORF">CPAG_04427</name>
</gene>
<feature type="transmembrane region" description="Helical" evidence="8">
    <location>
        <begin position="242"/>
        <end position="264"/>
    </location>
</feature>
<protein>
    <recommendedName>
        <fullName evidence="11">Purine-cytosine permease FCY21</fullName>
    </recommendedName>
</protein>
<feature type="transmembrane region" description="Helical" evidence="8">
    <location>
        <begin position="68"/>
        <end position="90"/>
    </location>
</feature>
<dbReference type="InterPro" id="IPR026030">
    <property type="entry name" value="Pur-cyt_permease_Fcy2/21/22"/>
</dbReference>
<comment type="similarity">
    <text evidence="2 7">Belongs to the purine-cytosine permease (2.A.39) family.</text>
</comment>
<dbReference type="Pfam" id="PF02133">
    <property type="entry name" value="Transp_cyt_pur"/>
    <property type="match status" value="1"/>
</dbReference>
<keyword evidence="5 8" id="KW-1133">Transmembrane helix</keyword>
<keyword evidence="6 7" id="KW-0472">Membrane</keyword>
<evidence type="ECO:0000256" key="7">
    <source>
        <dbReference type="PIRNR" id="PIRNR002744"/>
    </source>
</evidence>
<evidence type="ECO:0008006" key="11">
    <source>
        <dbReference type="Google" id="ProtNLM"/>
    </source>
</evidence>
<feature type="transmembrane region" description="Helical" evidence="8">
    <location>
        <begin position="329"/>
        <end position="352"/>
    </location>
</feature>
<dbReference type="VEuPathDB" id="FungiDB:CPAG_04427"/>
<reference evidence="9 10" key="1">
    <citation type="submission" date="2007-06" db="EMBL/GenBank/DDBJ databases">
        <title>The Genome Sequence of Coccidioides posadasii RMSCC_3488.</title>
        <authorList>
            <consortium name="Coccidioides Genome Resources Consortium"/>
            <consortium name="The Broad Institute Genome Sequencing Platform"/>
            <person name="Henn M.R."/>
            <person name="Sykes S."/>
            <person name="Young S."/>
            <person name="Jaffe D."/>
            <person name="Berlin A."/>
            <person name="Alvarez P."/>
            <person name="Butler J."/>
            <person name="Gnerre S."/>
            <person name="Grabherr M."/>
            <person name="Mauceli E."/>
            <person name="Brockman W."/>
            <person name="Kodira C."/>
            <person name="Alvarado L."/>
            <person name="Zeng Q."/>
            <person name="Crawford M."/>
            <person name="Antoine C."/>
            <person name="Devon K."/>
            <person name="Galgiani J."/>
            <person name="Orsborn K."/>
            <person name="Lewis M.L."/>
            <person name="Nusbaum C."/>
            <person name="Galagan J."/>
            <person name="Birren B."/>
        </authorList>
    </citation>
    <scope>NUCLEOTIDE SEQUENCE [LARGE SCALE GENOMIC DNA]</scope>
    <source>
        <strain evidence="9 10">RMSCC 3488</strain>
    </source>
</reference>
<feature type="transmembrane region" description="Helical" evidence="8">
    <location>
        <begin position="276"/>
        <end position="309"/>
    </location>
</feature>
<feature type="transmembrane region" description="Helical" evidence="8">
    <location>
        <begin position="372"/>
        <end position="394"/>
    </location>
</feature>
<reference evidence="10" key="2">
    <citation type="journal article" date="2009" name="Genome Res.">
        <title>Comparative genomic analyses of the human fungal pathogens Coccidioides and their relatives.</title>
        <authorList>
            <person name="Sharpton T.J."/>
            <person name="Stajich J.E."/>
            <person name="Rounsley S.D."/>
            <person name="Gardner M.J."/>
            <person name="Wortman J.R."/>
            <person name="Jordar V.S."/>
            <person name="Maiti R."/>
            <person name="Kodira C.D."/>
            <person name="Neafsey D.E."/>
            <person name="Zeng Q."/>
            <person name="Hung C.-Y."/>
            <person name="McMahan C."/>
            <person name="Muszewska A."/>
            <person name="Grynberg M."/>
            <person name="Mandel M.A."/>
            <person name="Kellner E.M."/>
            <person name="Barker B.M."/>
            <person name="Galgiani J.N."/>
            <person name="Orbach M.J."/>
            <person name="Kirkland T.N."/>
            <person name="Cole G.T."/>
            <person name="Henn M.R."/>
            <person name="Birren B.W."/>
            <person name="Taylor J.W."/>
        </authorList>
    </citation>
    <scope>NUCLEOTIDE SEQUENCE [LARGE SCALE GENOMIC DNA]</scope>
    <source>
        <strain evidence="10">RMSCC 3488</strain>
    </source>
</reference>
<dbReference type="InterPro" id="IPR001248">
    <property type="entry name" value="Pur-cyt_permease"/>
</dbReference>
<evidence type="ECO:0000313" key="10">
    <source>
        <dbReference type="Proteomes" id="UP000054567"/>
    </source>
</evidence>
<feature type="transmembrane region" description="Helical" evidence="8">
    <location>
        <begin position="440"/>
        <end position="458"/>
    </location>
</feature>
<evidence type="ECO:0000256" key="6">
    <source>
        <dbReference type="ARBA" id="ARBA00023136"/>
    </source>
</evidence>
<accession>A0A0J6FFL1</accession>
<sequence>MSPIAEEKIMGVERHVENTAPVKVDDDTEDTFRPPSIGLAVWQKLLGVGVELRGLEPVPLDKRTDRRYINICTILAASMISLLPLGIGLAPTLAYGLSFSHAAAMIICLQFVLIIPSAYIATIAPKTGMRQMVQARYSFGKYFNGFNSLLVTLGSAGFGIIACVQGSQVLTSINPERLPIAVSITIMMLVSLFLSFMGYSVLHFFARWAWTATLFAIVVLTGTSGDKLYQQAPPRAQGAPPYMGMVALAAANMLTWVNIIGDYASYMAPEAPSILIMCYVVAGLAVPFSLLMLLGAAIGGAIPVIPAWAEAYKLGGIGGVIGHVLIERLGGFGKFILVILAFSVVTTCARDLYTVSFNVPAILPPLRVVPRIVWAIVATGAMIGVAIAASASFLESMASFLHICGYTAGTNACIYLVEWFYFRKANPASMDPAIWDDARALPSGIAAAAATFIPWALIVPSMQSAWYTGPIAKKAGDLGFEFAVVGALLVYAPVRALEIKYRGHL</sequence>
<reference evidence="10" key="3">
    <citation type="journal article" date="2010" name="Genome Res.">
        <title>Population genomic sequencing of Coccidioides fungi reveals recent hybridization and transposon control.</title>
        <authorList>
            <person name="Neafsey D.E."/>
            <person name="Barker B.M."/>
            <person name="Sharpton T.J."/>
            <person name="Stajich J.E."/>
            <person name="Park D.J."/>
            <person name="Whiston E."/>
            <person name="Hung C.-Y."/>
            <person name="McMahan C."/>
            <person name="White J."/>
            <person name="Sykes S."/>
            <person name="Heiman D."/>
            <person name="Young S."/>
            <person name="Zeng Q."/>
            <person name="Abouelleil A."/>
            <person name="Aftuck L."/>
            <person name="Bessette D."/>
            <person name="Brown A."/>
            <person name="FitzGerald M."/>
            <person name="Lui A."/>
            <person name="Macdonald J.P."/>
            <person name="Priest M."/>
            <person name="Orbach M.J."/>
            <person name="Galgiani J.N."/>
            <person name="Kirkland T.N."/>
            <person name="Cole G.T."/>
            <person name="Birren B.W."/>
            <person name="Henn M.R."/>
            <person name="Taylor J.W."/>
            <person name="Rounsley S.D."/>
        </authorList>
    </citation>
    <scope>NUCLEOTIDE SEQUENCE [LARGE SCALE GENOMIC DNA]</scope>
    <source>
        <strain evidence="10">RMSCC 3488</strain>
    </source>
</reference>
<feature type="transmembrane region" description="Helical" evidence="8">
    <location>
        <begin position="478"/>
        <end position="497"/>
    </location>
</feature>
<evidence type="ECO:0000256" key="2">
    <source>
        <dbReference type="ARBA" id="ARBA00008974"/>
    </source>
</evidence>
<keyword evidence="4 8" id="KW-0812">Transmembrane</keyword>
<dbReference type="GO" id="GO:0005886">
    <property type="term" value="C:plasma membrane"/>
    <property type="evidence" value="ECO:0007669"/>
    <property type="project" value="TreeGrafter"/>
</dbReference>
<proteinExistence type="inferred from homology"/>
<dbReference type="Proteomes" id="UP000054567">
    <property type="component" value="Unassembled WGS sequence"/>
</dbReference>
<evidence type="ECO:0000256" key="8">
    <source>
        <dbReference type="SAM" id="Phobius"/>
    </source>
</evidence>
<organism evidence="9 10">
    <name type="scientific">Coccidioides posadasii RMSCC 3488</name>
    <dbReference type="NCBI Taxonomy" id="454284"/>
    <lineage>
        <taxon>Eukaryota</taxon>
        <taxon>Fungi</taxon>
        <taxon>Dikarya</taxon>
        <taxon>Ascomycota</taxon>
        <taxon>Pezizomycotina</taxon>
        <taxon>Eurotiomycetes</taxon>
        <taxon>Eurotiomycetidae</taxon>
        <taxon>Onygenales</taxon>
        <taxon>Onygenaceae</taxon>
        <taxon>Coccidioides</taxon>
    </lineage>
</organism>
<keyword evidence="3 7" id="KW-0813">Transport</keyword>
<evidence type="ECO:0000256" key="4">
    <source>
        <dbReference type="ARBA" id="ARBA00022692"/>
    </source>
</evidence>
<feature type="transmembrane region" description="Helical" evidence="8">
    <location>
        <begin position="102"/>
        <end position="124"/>
    </location>
</feature>
<evidence type="ECO:0000256" key="1">
    <source>
        <dbReference type="ARBA" id="ARBA00004141"/>
    </source>
</evidence>
<dbReference type="PIRSF" id="PIRSF002744">
    <property type="entry name" value="Pur-cyt_permease"/>
    <property type="match status" value="1"/>
</dbReference>
<dbReference type="PANTHER" id="PTHR31806:SF5">
    <property type="entry name" value="PURINE-CYTOSINE PERMEASE FCY21"/>
    <property type="match status" value="1"/>
</dbReference>
<dbReference type="EMBL" id="DS268110">
    <property type="protein sequence ID" value="KMM68095.1"/>
    <property type="molecule type" value="Genomic_DNA"/>
</dbReference>
<feature type="transmembrane region" description="Helical" evidence="8">
    <location>
        <begin position="145"/>
        <end position="167"/>
    </location>
</feature>
<comment type="subcellular location">
    <subcellularLocation>
        <location evidence="1">Membrane</location>
        <topology evidence="1">Multi-pass membrane protein</topology>
    </subcellularLocation>
</comment>
<dbReference type="PANTHER" id="PTHR31806">
    <property type="entry name" value="PURINE-CYTOSINE PERMEASE FCY2-RELATED"/>
    <property type="match status" value="1"/>
</dbReference>
<name>A0A0J6FFL1_COCPO</name>